<dbReference type="PROSITE" id="PS51123">
    <property type="entry name" value="OMPA_2"/>
    <property type="match status" value="1"/>
</dbReference>
<evidence type="ECO:0000259" key="2">
    <source>
        <dbReference type="PROSITE" id="PS51123"/>
    </source>
</evidence>
<dbReference type="InterPro" id="IPR009282">
    <property type="entry name" value="DUF937"/>
</dbReference>
<evidence type="ECO:0000313" key="4">
    <source>
        <dbReference type="Proteomes" id="UP000006085"/>
    </source>
</evidence>
<reference evidence="3 4" key="1">
    <citation type="submission" date="2012-07" db="EMBL/GenBank/DDBJ databases">
        <title>The Genome Sequence of Bergeyella zoohelcum ATCC 43767.</title>
        <authorList>
            <consortium name="The Broad Institute Genome Sequencing Platform"/>
            <person name="Earl A."/>
            <person name="Ward D."/>
            <person name="Feldgarden M."/>
            <person name="Gevers D."/>
            <person name="Huys G."/>
            <person name="Walker B."/>
            <person name="Young S.K."/>
            <person name="Zeng Q."/>
            <person name="Gargeya S."/>
            <person name="Fitzgerald M."/>
            <person name="Haas B."/>
            <person name="Abouelleil A."/>
            <person name="Alvarado L."/>
            <person name="Arachchi H.M."/>
            <person name="Berlin A.M."/>
            <person name="Chapman S.B."/>
            <person name="Goldberg J."/>
            <person name="Griggs A."/>
            <person name="Gujja S."/>
            <person name="Hansen M."/>
            <person name="Howarth C."/>
            <person name="Imamovic A."/>
            <person name="Larimer J."/>
            <person name="McCowen C."/>
            <person name="Montmayeur A."/>
            <person name="Murphy C."/>
            <person name="Neiman D."/>
            <person name="Pearson M."/>
            <person name="Priest M."/>
            <person name="Roberts A."/>
            <person name="Saif S."/>
            <person name="Shea T."/>
            <person name="Sisk P."/>
            <person name="Sykes S."/>
            <person name="Wortman J."/>
            <person name="Nusbaum C."/>
            <person name="Birren B."/>
        </authorList>
    </citation>
    <scope>NUCLEOTIDE SEQUENCE [LARGE SCALE GENOMIC DNA]</scope>
    <source>
        <strain evidence="3 4">ATCC 43767</strain>
    </source>
</reference>
<feature type="domain" description="OmpA-like" evidence="2">
    <location>
        <begin position="274"/>
        <end position="391"/>
    </location>
</feature>
<dbReference type="GO" id="GO:0016020">
    <property type="term" value="C:membrane"/>
    <property type="evidence" value="ECO:0007669"/>
    <property type="project" value="UniProtKB-UniRule"/>
</dbReference>
<dbReference type="EMBL" id="AGYA01000019">
    <property type="protein sequence ID" value="EKB57610.1"/>
    <property type="molecule type" value="Genomic_DNA"/>
</dbReference>
<dbReference type="InterPro" id="IPR006665">
    <property type="entry name" value="OmpA-like"/>
</dbReference>
<dbReference type="AlphaFoldDB" id="K1LLF5"/>
<accession>K1LLF5</accession>
<organism evidence="3 4">
    <name type="scientific">Bergeyella zoohelcum ATCC 43767</name>
    <dbReference type="NCBI Taxonomy" id="883096"/>
    <lineage>
        <taxon>Bacteria</taxon>
        <taxon>Pseudomonadati</taxon>
        <taxon>Bacteroidota</taxon>
        <taxon>Flavobacteriia</taxon>
        <taxon>Flavobacteriales</taxon>
        <taxon>Weeksellaceae</taxon>
        <taxon>Bergeyella</taxon>
    </lineage>
</organism>
<sequence>MALSITELIKGQFGAAVTSQFAGEFHELESGVKKAIHALIPIVMVHFSGMDTHPAFIQKLEQADDEYFLRNGTISASKKEEIEYWVNTIFGKKTGDITNVVATYSGVNNSSAHHLMKMIISVAMGILGKKIQDENLNLESIQQFMKALEGEARASFPESFPLERLEMEESSTAALKGLPDMPQDAKRKDKWISIAQWWIPLVLLICAGYFSFKTIKEVHDFEENSEKIDTLSLKKIRDGLIDIPMKDTLISGRAEGFEELMIGFLSGKDSLDTVKEKVFIMERVKYERMGEKVLTSSSLEQIKNLAMILKYHPEVMAEISVYNNDIDNAQKNTALSEKRASYIYEILRKYDNRNQIIAVKGLGNSNATVPLHPTEEERNKDRKIEVKVIKP</sequence>
<dbReference type="eggNOG" id="COG2885">
    <property type="taxonomic scope" value="Bacteria"/>
</dbReference>
<gene>
    <name evidence="3" type="ORF">HMPREF9699_01096</name>
</gene>
<dbReference type="InterPro" id="IPR036737">
    <property type="entry name" value="OmpA-like_sf"/>
</dbReference>
<dbReference type="Gene3D" id="3.30.1330.60">
    <property type="entry name" value="OmpA-like domain"/>
    <property type="match status" value="1"/>
</dbReference>
<dbReference type="STRING" id="883096.HMPREF9699_01096"/>
<dbReference type="RefSeq" id="WP_002663086.1">
    <property type="nucleotide sequence ID" value="NZ_JH932293.1"/>
</dbReference>
<proteinExistence type="predicted"/>
<protein>
    <recommendedName>
        <fullName evidence="2">OmpA-like domain-containing protein</fullName>
    </recommendedName>
</protein>
<keyword evidence="4" id="KW-1185">Reference proteome</keyword>
<evidence type="ECO:0000256" key="1">
    <source>
        <dbReference type="PROSITE-ProRule" id="PRU00473"/>
    </source>
</evidence>
<dbReference type="HOGENOM" id="CLU_707259_0_0_10"/>
<name>K1LLF5_9FLAO</name>
<dbReference type="Proteomes" id="UP000006085">
    <property type="component" value="Unassembled WGS sequence"/>
</dbReference>
<keyword evidence="1" id="KW-0472">Membrane</keyword>
<dbReference type="Pfam" id="PF06078">
    <property type="entry name" value="DUF937"/>
    <property type="match status" value="1"/>
</dbReference>
<dbReference type="OrthoDB" id="9782229at2"/>
<dbReference type="SUPFAM" id="SSF103088">
    <property type="entry name" value="OmpA-like"/>
    <property type="match status" value="1"/>
</dbReference>
<evidence type="ECO:0000313" key="3">
    <source>
        <dbReference type="EMBL" id="EKB57610.1"/>
    </source>
</evidence>
<comment type="caution">
    <text evidence="3">The sequence shown here is derived from an EMBL/GenBank/DDBJ whole genome shotgun (WGS) entry which is preliminary data.</text>
</comment>